<evidence type="ECO:0000313" key="3">
    <source>
        <dbReference type="Proteomes" id="UP000383932"/>
    </source>
</evidence>
<dbReference type="EMBL" id="SSOP01000040">
    <property type="protein sequence ID" value="KAB5593338.1"/>
    <property type="molecule type" value="Genomic_DNA"/>
</dbReference>
<dbReference type="GO" id="GO:0003677">
    <property type="term" value="F:DNA binding"/>
    <property type="evidence" value="ECO:0007669"/>
    <property type="project" value="TreeGrafter"/>
</dbReference>
<dbReference type="AlphaFoldDB" id="A0A5N5QP09"/>
<dbReference type="Pfam" id="PF09729">
    <property type="entry name" value="Gti1_Pac2"/>
    <property type="match status" value="1"/>
</dbReference>
<name>A0A5N5QP09_9AGAM</name>
<protein>
    <recommendedName>
        <fullName evidence="4">cAMP-independent regulatory protein pac2</fullName>
    </recommendedName>
</protein>
<keyword evidence="3" id="KW-1185">Reference proteome</keyword>
<sequence length="342" mass="38324">MSLPTLQGVTVNSVASALTIFYAVCLRILPKVERRLDVDERESLKTGDIYVWEERDLHLDTGEGIERWTDGIKWGSSRVRNEFLFYYERDHDPKEAQAVQDARLIKQTFSVFFHPPGEPSGRPRKWHMVAYYSQATVANLNKVEDIPHIATLQVPEGMFQPARAKRGRVRSAGSGSPSPRLTLDPSDPRPASPIIPHPQRIGSSPLGPRSATRPYSPYGYVSSSPESDASYMDRPWHGAYRSRTPESSARPITTTRAHSWSSEPTRSDWQSMQTSAFIPHLEVGQEQANLLKLPHFSSSCPPSGMPDSRRILPPPVFSSGANNHRISTDHIALNALQSQFMK</sequence>
<feature type="compositionally biased region" description="Polar residues" evidence="1">
    <location>
        <begin position="245"/>
        <end position="267"/>
    </location>
</feature>
<reference evidence="2 3" key="1">
    <citation type="journal article" date="2019" name="Fungal Biol. Biotechnol.">
        <title>Draft genome sequence of fastidious pathogen Ceratobasidium theobromae, which causes vascular-streak dieback in Theobroma cacao.</title>
        <authorList>
            <person name="Ali S.S."/>
            <person name="Asman A."/>
            <person name="Shao J."/>
            <person name="Firmansyah A.P."/>
            <person name="Susilo A.W."/>
            <person name="Rosmana A."/>
            <person name="McMahon P."/>
            <person name="Junaid M."/>
            <person name="Guest D."/>
            <person name="Kheng T.Y."/>
            <person name="Meinhardt L.W."/>
            <person name="Bailey B.A."/>
        </authorList>
    </citation>
    <scope>NUCLEOTIDE SEQUENCE [LARGE SCALE GENOMIC DNA]</scope>
    <source>
        <strain evidence="2 3">CT2</strain>
    </source>
</reference>
<dbReference type="PANTHER" id="PTHR28027:SF1">
    <property type="entry name" value="CAMP INDEPENDENT REGULATORY PROTEIN (AFU_ORTHOLOGUE AFUA_3G09640)"/>
    <property type="match status" value="1"/>
</dbReference>
<evidence type="ECO:0008006" key="4">
    <source>
        <dbReference type="Google" id="ProtNLM"/>
    </source>
</evidence>
<accession>A0A5N5QP09</accession>
<proteinExistence type="predicted"/>
<dbReference type="OrthoDB" id="5572844at2759"/>
<dbReference type="Proteomes" id="UP000383932">
    <property type="component" value="Unassembled WGS sequence"/>
</dbReference>
<feature type="compositionally biased region" description="Low complexity" evidence="1">
    <location>
        <begin position="214"/>
        <end position="227"/>
    </location>
</feature>
<evidence type="ECO:0000256" key="1">
    <source>
        <dbReference type="SAM" id="MobiDB-lite"/>
    </source>
</evidence>
<organism evidence="2 3">
    <name type="scientific">Ceratobasidium theobromae</name>
    <dbReference type="NCBI Taxonomy" id="1582974"/>
    <lineage>
        <taxon>Eukaryota</taxon>
        <taxon>Fungi</taxon>
        <taxon>Dikarya</taxon>
        <taxon>Basidiomycota</taxon>
        <taxon>Agaricomycotina</taxon>
        <taxon>Agaricomycetes</taxon>
        <taxon>Cantharellales</taxon>
        <taxon>Ceratobasidiaceae</taxon>
        <taxon>Ceratobasidium</taxon>
    </lineage>
</organism>
<dbReference type="InterPro" id="IPR018608">
    <property type="entry name" value="Gti1/Pac2"/>
</dbReference>
<comment type="caution">
    <text evidence="2">The sequence shown here is derived from an EMBL/GenBank/DDBJ whole genome shotgun (WGS) entry which is preliminary data.</text>
</comment>
<feature type="region of interest" description="Disordered" evidence="1">
    <location>
        <begin position="161"/>
        <end position="267"/>
    </location>
</feature>
<dbReference type="PANTHER" id="PTHR28027">
    <property type="entry name" value="TRANSCRIPTIONAL REGULATOR MIT1"/>
    <property type="match status" value="1"/>
</dbReference>
<evidence type="ECO:0000313" key="2">
    <source>
        <dbReference type="EMBL" id="KAB5593338.1"/>
    </source>
</evidence>
<gene>
    <name evidence="2" type="ORF">CTheo_3256</name>
</gene>